<evidence type="ECO:0000256" key="2">
    <source>
        <dbReference type="ARBA" id="ARBA00022490"/>
    </source>
</evidence>
<keyword evidence="7" id="KW-0378">Hydrolase</keyword>
<reference evidence="7 8" key="2">
    <citation type="journal article" date="2024" name="Int. J. Syst. Evol. Microbiol.">
        <title>Promethearchaeum syntrophicum gen. nov., sp. nov., an anaerobic, obligately syntrophic archaeon, the first isolate of the lineage 'Asgard' archaea, and proposal of the new archaeal phylum Promethearchaeota phyl. nov. and kingdom Promethearchaeati regn. nov.</title>
        <authorList>
            <person name="Imachi H."/>
            <person name="Nobu M.K."/>
            <person name="Kato S."/>
            <person name="Takaki Y."/>
            <person name="Miyazaki M."/>
            <person name="Miyata M."/>
            <person name="Ogawara M."/>
            <person name="Saito Y."/>
            <person name="Sakai S."/>
            <person name="Tahara Y.O."/>
            <person name="Takano Y."/>
            <person name="Tasumi E."/>
            <person name="Uematsu K."/>
            <person name="Yoshimura T."/>
            <person name="Itoh T."/>
            <person name="Ohkuma M."/>
            <person name="Takai K."/>
        </authorList>
    </citation>
    <scope>NUCLEOTIDE SEQUENCE [LARGE SCALE GENOMIC DNA]</scope>
    <source>
        <strain evidence="7 8">MK-D1</strain>
    </source>
</reference>
<dbReference type="RefSeq" id="WP_147661672.1">
    <property type="nucleotide sequence ID" value="NZ_CP042905.2"/>
</dbReference>
<gene>
    <name evidence="7" type="ORF">DSAG12_00543</name>
</gene>
<dbReference type="InterPro" id="IPR001353">
    <property type="entry name" value="Proteasome_sua/b"/>
</dbReference>
<dbReference type="GO" id="GO:0004175">
    <property type="term" value="F:endopeptidase activity"/>
    <property type="evidence" value="ECO:0007669"/>
    <property type="project" value="UniProtKB-ARBA"/>
</dbReference>
<dbReference type="InterPro" id="IPR050115">
    <property type="entry name" value="Proteasome_alpha"/>
</dbReference>
<dbReference type="GO" id="GO:0006511">
    <property type="term" value="P:ubiquitin-dependent protein catabolic process"/>
    <property type="evidence" value="ECO:0007669"/>
    <property type="project" value="InterPro"/>
</dbReference>
<dbReference type="PROSITE" id="PS00388">
    <property type="entry name" value="PROTEASOME_ALPHA_1"/>
    <property type="match status" value="1"/>
</dbReference>
<evidence type="ECO:0000313" key="8">
    <source>
        <dbReference type="Proteomes" id="UP000321408"/>
    </source>
</evidence>
<evidence type="ECO:0000256" key="5">
    <source>
        <dbReference type="RuleBase" id="RU000552"/>
    </source>
</evidence>
<dbReference type="PROSITE" id="PS51475">
    <property type="entry name" value="PROTEASOME_ALPHA_2"/>
    <property type="match status" value="1"/>
</dbReference>
<dbReference type="NCBIfam" id="NF003075">
    <property type="entry name" value="PRK03996.1"/>
    <property type="match status" value="1"/>
</dbReference>
<name>A0A5B9D6F5_9ARCH</name>
<dbReference type="FunFam" id="3.60.20.10:FF:000004">
    <property type="entry name" value="Proteasome subunit alpha type-4"/>
    <property type="match status" value="1"/>
</dbReference>
<dbReference type="InterPro" id="IPR029055">
    <property type="entry name" value="Ntn_hydrolases_N"/>
</dbReference>
<dbReference type="GO" id="GO:0010498">
    <property type="term" value="P:proteasomal protein catabolic process"/>
    <property type="evidence" value="ECO:0007669"/>
    <property type="project" value="UniProtKB-ARBA"/>
</dbReference>
<dbReference type="GO" id="GO:0005737">
    <property type="term" value="C:cytoplasm"/>
    <property type="evidence" value="ECO:0007669"/>
    <property type="project" value="UniProtKB-SubCell"/>
</dbReference>
<dbReference type="SMART" id="SM00948">
    <property type="entry name" value="Proteasome_A_N"/>
    <property type="match status" value="1"/>
</dbReference>
<comment type="similarity">
    <text evidence="4 5">Belongs to the peptidase T1A family.</text>
</comment>
<evidence type="ECO:0000256" key="4">
    <source>
        <dbReference type="PROSITE-ProRule" id="PRU00808"/>
    </source>
</evidence>
<dbReference type="GO" id="GO:0019773">
    <property type="term" value="C:proteasome core complex, alpha-subunit complex"/>
    <property type="evidence" value="ECO:0007669"/>
    <property type="project" value="UniProtKB-UniRule"/>
</dbReference>
<dbReference type="Proteomes" id="UP000321408">
    <property type="component" value="Chromosome"/>
</dbReference>
<proteinExistence type="inferred from homology"/>
<keyword evidence="2" id="KW-0963">Cytoplasm</keyword>
<dbReference type="OrthoDB" id="9421at2157"/>
<dbReference type="KEGG" id="psyt:DSAG12_00543"/>
<dbReference type="PANTHER" id="PTHR11599">
    <property type="entry name" value="PROTEASOME SUBUNIT ALPHA/BETA"/>
    <property type="match status" value="1"/>
</dbReference>
<protein>
    <recommendedName>
        <fullName evidence="5">Proteasome subunit alpha</fullName>
    </recommendedName>
</protein>
<keyword evidence="3 4" id="KW-0647">Proteasome</keyword>
<dbReference type="Pfam" id="PF10584">
    <property type="entry name" value="Proteasome_A_N"/>
    <property type="match status" value="1"/>
</dbReference>
<evidence type="ECO:0000256" key="3">
    <source>
        <dbReference type="ARBA" id="ARBA00022942"/>
    </source>
</evidence>
<evidence type="ECO:0000313" key="7">
    <source>
        <dbReference type="EMBL" id="QEE14728.1"/>
    </source>
</evidence>
<comment type="subunit">
    <text evidence="5">The 20S proteasome core is composed of 14 alpha and 14 beta subunits that assemble into four stacked heptameric rings, resulting in a barrel-shaped structure. The two inner rings, each composed of seven catalytic beta subunits, are sandwiched by two outer rings, each composed of seven alpha subunits. The catalytic chamber with the active sites is on the inside of the barrel. Has a gated structure, the ends of the cylinder being occluded by the N-termini of the alpha-subunits. Is capped at one or both ends by the proteasome regulatory ATPase, PAN.</text>
</comment>
<dbReference type="EMBL" id="CP042905">
    <property type="protein sequence ID" value="QEE14728.1"/>
    <property type="molecule type" value="Genomic_DNA"/>
</dbReference>
<organism evidence="7 8">
    <name type="scientific">Promethearchaeum syntrophicum</name>
    <dbReference type="NCBI Taxonomy" id="2594042"/>
    <lineage>
        <taxon>Archaea</taxon>
        <taxon>Promethearchaeati</taxon>
        <taxon>Promethearchaeota</taxon>
        <taxon>Promethearchaeia</taxon>
        <taxon>Promethearchaeales</taxon>
        <taxon>Promethearchaeaceae</taxon>
        <taxon>Promethearchaeum</taxon>
    </lineage>
</organism>
<dbReference type="GeneID" id="41328547"/>
<dbReference type="SUPFAM" id="SSF56235">
    <property type="entry name" value="N-terminal nucleophile aminohydrolases (Ntn hydrolases)"/>
    <property type="match status" value="1"/>
</dbReference>
<reference evidence="7 8" key="1">
    <citation type="journal article" date="2020" name="Nature">
        <title>Isolation of an archaeon at the prokaryote-eukaryote interface.</title>
        <authorList>
            <person name="Imachi H."/>
            <person name="Nobu M.K."/>
            <person name="Nakahara N."/>
            <person name="Morono Y."/>
            <person name="Ogawara M."/>
            <person name="Takaki Y."/>
            <person name="Takano Y."/>
            <person name="Uematsu K."/>
            <person name="Ikuta T."/>
            <person name="Ito M."/>
            <person name="Matsui Y."/>
            <person name="Miyazaki M."/>
            <person name="Murata K."/>
            <person name="Saito Y."/>
            <person name="Sakai S."/>
            <person name="Song C."/>
            <person name="Tasumi E."/>
            <person name="Yamanaka Y."/>
            <person name="Yamaguchi T."/>
            <person name="Kamagata Y."/>
            <person name="Tamaki H."/>
            <person name="Takai K."/>
        </authorList>
    </citation>
    <scope>NUCLEOTIDE SEQUENCE [LARGE SCALE GENOMIC DNA]</scope>
    <source>
        <strain evidence="7 8">MK-D1</strain>
    </source>
</reference>
<feature type="domain" description="Proteasome alpha-type subunits" evidence="6">
    <location>
        <begin position="9"/>
        <end position="31"/>
    </location>
</feature>
<keyword evidence="8" id="KW-1185">Reference proteome</keyword>
<dbReference type="InterPro" id="IPR000426">
    <property type="entry name" value="Proteasome_asu_N"/>
</dbReference>
<accession>A0A5B9D6F5</accession>
<dbReference type="AlphaFoldDB" id="A0A5B9D6F5"/>
<dbReference type="CDD" id="cd01911">
    <property type="entry name" value="proteasome_alpha"/>
    <property type="match status" value="1"/>
</dbReference>
<dbReference type="InterPro" id="IPR023332">
    <property type="entry name" value="Proteasome_alpha-type"/>
</dbReference>
<evidence type="ECO:0000256" key="1">
    <source>
        <dbReference type="ARBA" id="ARBA00004496"/>
    </source>
</evidence>
<sequence>MFSQAGMGYDRAITIFSPDGRLFQVEYAIEAVRRGTTAIAVKNDDAVVFCVEKRQLALQENIGSEKLFKIDDHVGVAIAGLTADARTLVEQARVHAQVNILSYNEKVTVLETTRDLCDQMQLYTQNAGVRPFGVSFLIGGIDPDDGTKLFLTDPSGAFWGYHACAIGSGSPAVREFLSKEYKPSLSFEELKLLTIRSLKEVIEGEIKEDMFEIAIIEKKEKKWTFFSLEDNKKLLDKLNEK</sequence>
<dbReference type="Gene3D" id="3.60.20.10">
    <property type="entry name" value="Glutamine Phosphoribosylpyrophosphate, subunit 1, domain 1"/>
    <property type="match status" value="1"/>
</dbReference>
<dbReference type="Pfam" id="PF00227">
    <property type="entry name" value="Proteasome"/>
    <property type="match status" value="1"/>
</dbReference>
<evidence type="ECO:0000259" key="6">
    <source>
        <dbReference type="PROSITE" id="PS00388"/>
    </source>
</evidence>
<comment type="subcellular location">
    <subcellularLocation>
        <location evidence="1 5">Cytoplasm</location>
    </subcellularLocation>
</comment>
<comment type="function">
    <text evidence="5">Component of the proteasome core, a large protease complex with broad specificity involved in protein degradation.</text>
</comment>